<dbReference type="CDD" id="cd07377">
    <property type="entry name" value="WHTH_GntR"/>
    <property type="match status" value="1"/>
</dbReference>
<dbReference type="SMART" id="SM00866">
    <property type="entry name" value="UTRA"/>
    <property type="match status" value="1"/>
</dbReference>
<evidence type="ECO:0000259" key="4">
    <source>
        <dbReference type="PROSITE" id="PS50949"/>
    </source>
</evidence>
<reference evidence="5 6" key="1">
    <citation type="submission" date="2018-11" db="EMBL/GenBank/DDBJ databases">
        <title>Microbial catabolism of amino acid.</title>
        <authorList>
            <person name="Hibi M."/>
            <person name="Ogawa J."/>
        </authorList>
    </citation>
    <scope>NUCLEOTIDE SEQUENCE [LARGE SCALE GENOMIC DNA]</scope>
    <source>
        <strain evidence="5 6">C31-06</strain>
    </source>
</reference>
<keyword evidence="3" id="KW-0804">Transcription</keyword>
<dbReference type="PRINTS" id="PR00035">
    <property type="entry name" value="HTHGNTR"/>
</dbReference>
<dbReference type="SMART" id="SM00345">
    <property type="entry name" value="HTH_GNTR"/>
    <property type="match status" value="1"/>
</dbReference>
<dbReference type="Gene3D" id="1.10.10.10">
    <property type="entry name" value="Winged helix-like DNA-binding domain superfamily/Winged helix DNA-binding domain"/>
    <property type="match status" value="1"/>
</dbReference>
<dbReference type="InterPro" id="IPR036390">
    <property type="entry name" value="WH_DNA-bd_sf"/>
</dbReference>
<name>A0A402CEN2_RHOWR</name>
<dbReference type="InterPro" id="IPR028978">
    <property type="entry name" value="Chorismate_lyase_/UTRA_dom_sf"/>
</dbReference>
<dbReference type="SUPFAM" id="SSF64288">
    <property type="entry name" value="Chorismate lyase-like"/>
    <property type="match status" value="1"/>
</dbReference>
<sequence length="284" mass="31329">MLISITMVRADPDGSASEDSTSRRWMMPKGDRNGSVWLMGGRDNEQVPAHRRLSHALREQIAAGRFHGGRQLPTELELAEQYGLSRQTVRRAFYDLVADGLVYRVPGRGTFVSELGSRRLRRLGAIEELTNLPAGTTTEIVAPLRRRADIEAASRLRLDNDFVSTIAYVRRYAGIVFAMTTAHLPDLHAQHLCGSAGTEPGAIGAHTIIGLLEPHLASPVVELVQSITVAPASEETAHHLDCPVGHPLLRADRVYLDSDSRAVELAVSYYLPERYTYRNTIGRS</sequence>
<evidence type="ECO:0000313" key="6">
    <source>
        <dbReference type="Proteomes" id="UP000287519"/>
    </source>
</evidence>
<evidence type="ECO:0000256" key="1">
    <source>
        <dbReference type="ARBA" id="ARBA00023015"/>
    </source>
</evidence>
<dbReference type="Pfam" id="PF00392">
    <property type="entry name" value="GntR"/>
    <property type="match status" value="1"/>
</dbReference>
<dbReference type="GO" id="GO:0045892">
    <property type="term" value="P:negative regulation of DNA-templated transcription"/>
    <property type="evidence" value="ECO:0007669"/>
    <property type="project" value="TreeGrafter"/>
</dbReference>
<dbReference type="GO" id="GO:0003677">
    <property type="term" value="F:DNA binding"/>
    <property type="evidence" value="ECO:0007669"/>
    <property type="project" value="UniProtKB-KW"/>
</dbReference>
<dbReference type="InterPro" id="IPR000524">
    <property type="entry name" value="Tscrpt_reg_HTH_GntR"/>
</dbReference>
<keyword evidence="1" id="KW-0805">Transcription regulation</keyword>
<accession>A0A402CEN2</accession>
<feature type="domain" description="HTH gntR-type" evidence="4">
    <location>
        <begin position="47"/>
        <end position="115"/>
    </location>
</feature>
<comment type="caution">
    <text evidence="5">The sequence shown here is derived from an EMBL/GenBank/DDBJ whole genome shotgun (WGS) entry which is preliminary data.</text>
</comment>
<dbReference type="Gene3D" id="3.40.1410.10">
    <property type="entry name" value="Chorismate lyase-like"/>
    <property type="match status" value="1"/>
</dbReference>
<keyword evidence="2" id="KW-0238">DNA-binding</keyword>
<dbReference type="InterPro" id="IPR036388">
    <property type="entry name" value="WH-like_DNA-bd_sf"/>
</dbReference>
<dbReference type="Pfam" id="PF07702">
    <property type="entry name" value="UTRA"/>
    <property type="match status" value="1"/>
</dbReference>
<dbReference type="AlphaFoldDB" id="A0A402CEN2"/>
<dbReference type="InterPro" id="IPR050679">
    <property type="entry name" value="Bact_HTH_transcr_reg"/>
</dbReference>
<dbReference type="EMBL" id="BHYM01000049">
    <property type="protein sequence ID" value="GCE42076.1"/>
    <property type="molecule type" value="Genomic_DNA"/>
</dbReference>
<gene>
    <name evidence="5" type="ORF">Rhow_005735</name>
</gene>
<protein>
    <submittedName>
        <fullName evidence="5">Predicted biotin regulatory protein BioR (GntR family)</fullName>
    </submittedName>
</protein>
<dbReference type="PROSITE" id="PS50949">
    <property type="entry name" value="HTH_GNTR"/>
    <property type="match status" value="1"/>
</dbReference>
<organism evidence="5 6">
    <name type="scientific">Rhodococcus wratislaviensis</name>
    <name type="common">Tsukamurella wratislaviensis</name>
    <dbReference type="NCBI Taxonomy" id="44752"/>
    <lineage>
        <taxon>Bacteria</taxon>
        <taxon>Bacillati</taxon>
        <taxon>Actinomycetota</taxon>
        <taxon>Actinomycetes</taxon>
        <taxon>Mycobacteriales</taxon>
        <taxon>Nocardiaceae</taxon>
        <taxon>Rhodococcus</taxon>
    </lineage>
</organism>
<dbReference type="Proteomes" id="UP000287519">
    <property type="component" value="Unassembled WGS sequence"/>
</dbReference>
<dbReference type="SUPFAM" id="SSF46785">
    <property type="entry name" value="Winged helix' DNA-binding domain"/>
    <property type="match status" value="1"/>
</dbReference>
<evidence type="ECO:0000256" key="3">
    <source>
        <dbReference type="ARBA" id="ARBA00023163"/>
    </source>
</evidence>
<proteinExistence type="predicted"/>
<dbReference type="GO" id="GO:0003700">
    <property type="term" value="F:DNA-binding transcription factor activity"/>
    <property type="evidence" value="ECO:0007669"/>
    <property type="project" value="InterPro"/>
</dbReference>
<keyword evidence="6" id="KW-1185">Reference proteome</keyword>
<evidence type="ECO:0000256" key="2">
    <source>
        <dbReference type="ARBA" id="ARBA00023125"/>
    </source>
</evidence>
<dbReference type="InterPro" id="IPR011663">
    <property type="entry name" value="UTRA"/>
</dbReference>
<dbReference type="PANTHER" id="PTHR44846:SF1">
    <property type="entry name" value="MANNOSYL-D-GLYCERATE TRANSPORT_METABOLISM SYSTEM REPRESSOR MNGR-RELATED"/>
    <property type="match status" value="1"/>
</dbReference>
<evidence type="ECO:0000313" key="5">
    <source>
        <dbReference type="EMBL" id="GCE42076.1"/>
    </source>
</evidence>
<dbReference type="PANTHER" id="PTHR44846">
    <property type="entry name" value="MANNOSYL-D-GLYCERATE TRANSPORT/METABOLISM SYSTEM REPRESSOR MNGR-RELATED"/>
    <property type="match status" value="1"/>
</dbReference>